<organism evidence="2 3">
    <name type="scientific">Gallus gallus</name>
    <name type="common">Chicken</name>
    <dbReference type="NCBI Taxonomy" id="9031"/>
    <lineage>
        <taxon>Eukaryota</taxon>
        <taxon>Metazoa</taxon>
        <taxon>Chordata</taxon>
        <taxon>Craniata</taxon>
        <taxon>Vertebrata</taxon>
        <taxon>Euteleostomi</taxon>
        <taxon>Archelosauria</taxon>
        <taxon>Archosauria</taxon>
        <taxon>Dinosauria</taxon>
        <taxon>Saurischia</taxon>
        <taxon>Theropoda</taxon>
        <taxon>Coelurosauria</taxon>
        <taxon>Aves</taxon>
        <taxon>Neognathae</taxon>
        <taxon>Galloanserae</taxon>
        <taxon>Galliformes</taxon>
        <taxon>Phasianidae</taxon>
        <taxon>Phasianinae</taxon>
        <taxon>Gallus</taxon>
    </lineage>
</organism>
<evidence type="ECO:0000259" key="1">
    <source>
        <dbReference type="Pfam" id="PF11803"/>
    </source>
</evidence>
<evidence type="ECO:0000313" key="3">
    <source>
        <dbReference type="Proteomes" id="UP000000539"/>
    </source>
</evidence>
<dbReference type="GeneTree" id="ENSGT00940000157868"/>
<dbReference type="Ensembl" id="ENSGALT00010036422.1">
    <property type="protein sequence ID" value="ENSGALP00010021192.1"/>
    <property type="gene ID" value="ENSGALG00010015124.1"/>
</dbReference>
<evidence type="ECO:0000313" key="2">
    <source>
        <dbReference type="Ensembl" id="ENSGALP00010021192.1"/>
    </source>
</evidence>
<reference evidence="2" key="2">
    <citation type="submission" date="2025-08" db="UniProtKB">
        <authorList>
            <consortium name="Ensembl"/>
        </authorList>
    </citation>
    <scope>IDENTIFICATION</scope>
    <source>
        <strain evidence="2">broiler</strain>
    </source>
</reference>
<dbReference type="OrthoDB" id="331544at2759"/>
<keyword evidence="4" id="KW-1267">Proteomics identification</keyword>
<name>A0A8V0YJT1_CHICK</name>
<sequence>MVSKGPLLRLLTAINRRRMKLLVGLACIAYVASVWGNFVNMRSLQENGDQKVESKIEEAVAPLREKIKDLEKRCGMTLFLVRGVLDTHSVRSFVLPFYPEIPTGEIFIRKGP</sequence>
<dbReference type="GO" id="GO:0048040">
    <property type="term" value="F:UDP-glucuronate decarboxylase activity"/>
    <property type="evidence" value="ECO:0007669"/>
    <property type="project" value="InterPro"/>
</dbReference>
<evidence type="ECO:0007829" key="4">
    <source>
        <dbReference type="PeptideAtlas" id="A0A8V0YJT1"/>
    </source>
</evidence>
<feature type="domain" description="UDP-glucuronate decarboxylase N-terminal" evidence="1">
    <location>
        <begin position="7"/>
        <end position="72"/>
    </location>
</feature>
<gene>
    <name evidence="2" type="primary">UXS1</name>
</gene>
<dbReference type="Pfam" id="PF11803">
    <property type="entry name" value="UXS1_N"/>
    <property type="match status" value="1"/>
</dbReference>
<dbReference type="InterPro" id="IPR021761">
    <property type="entry name" value="UXS1_N"/>
</dbReference>
<reference evidence="2" key="3">
    <citation type="submission" date="2025-09" db="UniProtKB">
        <authorList>
            <consortium name="Ensembl"/>
        </authorList>
    </citation>
    <scope>IDENTIFICATION</scope>
    <source>
        <strain evidence="2">broiler</strain>
    </source>
</reference>
<dbReference type="AlphaFoldDB" id="A0A8V0YJT1"/>
<keyword evidence="3" id="KW-1185">Reference proteome</keyword>
<accession>A0A8V0YJT1</accession>
<protein>
    <submittedName>
        <fullName evidence="2">UDP-glucuronate decarboxylase 1</fullName>
    </submittedName>
</protein>
<proteinExistence type="evidence at protein level"/>
<reference evidence="2" key="1">
    <citation type="submission" date="2020-11" db="EMBL/GenBank/DDBJ databases">
        <title>Gallus gallus (Chicken) genome, bGalGal1, GRCg7b, maternal haplotype autosomes + Z &amp; W.</title>
        <authorList>
            <person name="Warren W."/>
            <person name="Formenti G."/>
            <person name="Fedrigo O."/>
            <person name="Haase B."/>
            <person name="Mountcastle J."/>
            <person name="Balacco J."/>
            <person name="Tracey A."/>
            <person name="Schneider V."/>
            <person name="Okimoto R."/>
            <person name="Cheng H."/>
            <person name="Hawken R."/>
            <person name="Howe K."/>
            <person name="Jarvis E.D."/>
        </authorList>
    </citation>
    <scope>NUCLEOTIDE SEQUENCE [LARGE SCALE GENOMIC DNA]</scope>
    <source>
        <strain evidence="2">Broiler</strain>
    </source>
</reference>
<dbReference type="Proteomes" id="UP000000539">
    <property type="component" value="Chromosome 1"/>
</dbReference>